<comment type="similarity">
    <text evidence="2">Belongs to the requiem/DPF family.</text>
</comment>
<keyword evidence="7" id="KW-0805">Transcription regulation</keyword>
<evidence type="ECO:0000256" key="10">
    <source>
        <dbReference type="PROSITE-ProRule" id="PRU00146"/>
    </source>
</evidence>
<dbReference type="FunFam" id="3.30.40.10:FF:000005">
    <property type="entry name" value="zinc finger protein isoform X1"/>
    <property type="match status" value="1"/>
</dbReference>
<dbReference type="InterPro" id="IPR019787">
    <property type="entry name" value="Znf_PHD-finger"/>
</dbReference>
<dbReference type="InterPro" id="IPR001965">
    <property type="entry name" value="Znf_PHD"/>
</dbReference>
<dbReference type="SMART" id="SM00249">
    <property type="entry name" value="PHD"/>
    <property type="match status" value="2"/>
</dbReference>
<evidence type="ECO:0000256" key="4">
    <source>
        <dbReference type="ARBA" id="ARBA00022737"/>
    </source>
</evidence>
<feature type="compositionally biased region" description="Polar residues" evidence="11">
    <location>
        <begin position="14"/>
        <end position="24"/>
    </location>
</feature>
<dbReference type="PROSITE" id="PS00028">
    <property type="entry name" value="ZINC_FINGER_C2H2_1"/>
    <property type="match status" value="1"/>
</dbReference>
<feature type="compositionally biased region" description="Basic and acidic residues" evidence="11">
    <location>
        <begin position="106"/>
        <end position="121"/>
    </location>
</feature>
<keyword evidence="4" id="KW-0677">Repeat</keyword>
<dbReference type="GO" id="GO:0008270">
    <property type="term" value="F:zinc ion binding"/>
    <property type="evidence" value="ECO:0007669"/>
    <property type="project" value="UniProtKB-KW"/>
</dbReference>
<dbReference type="InterPro" id="IPR025750">
    <property type="entry name" value="DPF1-3_N"/>
</dbReference>
<feature type="domain" description="PHD-type" evidence="12">
    <location>
        <begin position="301"/>
        <end position="351"/>
    </location>
</feature>
<evidence type="ECO:0000256" key="3">
    <source>
        <dbReference type="ARBA" id="ARBA00022723"/>
    </source>
</evidence>
<dbReference type="InterPro" id="IPR013083">
    <property type="entry name" value="Znf_RING/FYVE/PHD"/>
</dbReference>
<dbReference type="GO" id="GO:0007399">
    <property type="term" value="P:nervous system development"/>
    <property type="evidence" value="ECO:0007669"/>
    <property type="project" value="TreeGrafter"/>
</dbReference>
<evidence type="ECO:0000256" key="9">
    <source>
        <dbReference type="ARBA" id="ARBA00023242"/>
    </source>
</evidence>
<keyword evidence="6" id="KW-0862">Zinc</keyword>
<dbReference type="GO" id="GO:0071565">
    <property type="term" value="C:nBAF complex"/>
    <property type="evidence" value="ECO:0007669"/>
    <property type="project" value="TreeGrafter"/>
</dbReference>
<keyword evidence="5 10" id="KW-0863">Zinc-finger</keyword>
<feature type="compositionally biased region" description="Acidic residues" evidence="11">
    <location>
        <begin position="122"/>
        <end position="138"/>
    </location>
</feature>
<dbReference type="InterPro" id="IPR011011">
    <property type="entry name" value="Znf_FYVE_PHD"/>
</dbReference>
<dbReference type="PROSITE" id="PS50016">
    <property type="entry name" value="ZF_PHD_2"/>
    <property type="match status" value="2"/>
</dbReference>
<feature type="compositionally biased region" description="Polar residues" evidence="11">
    <location>
        <begin position="80"/>
        <end position="105"/>
    </location>
</feature>
<comment type="caution">
    <text evidence="13">The sequence shown here is derived from an EMBL/GenBank/DDBJ whole genome shotgun (WGS) entry which is preliminary data.</text>
</comment>
<organism evidence="13 14">
    <name type="scientific">Caenorhabditis bovis</name>
    <dbReference type="NCBI Taxonomy" id="2654633"/>
    <lineage>
        <taxon>Eukaryota</taxon>
        <taxon>Metazoa</taxon>
        <taxon>Ecdysozoa</taxon>
        <taxon>Nematoda</taxon>
        <taxon>Chromadorea</taxon>
        <taxon>Rhabditida</taxon>
        <taxon>Rhabditina</taxon>
        <taxon>Rhabditomorpha</taxon>
        <taxon>Rhabditoidea</taxon>
        <taxon>Rhabditidae</taxon>
        <taxon>Peloderinae</taxon>
        <taxon>Caenorhabditis</taxon>
    </lineage>
</organism>
<evidence type="ECO:0000313" key="13">
    <source>
        <dbReference type="EMBL" id="CAB3402928.1"/>
    </source>
</evidence>
<dbReference type="SUPFAM" id="SSF57903">
    <property type="entry name" value="FYVE/PHD zinc finger"/>
    <property type="match status" value="1"/>
</dbReference>
<evidence type="ECO:0000256" key="5">
    <source>
        <dbReference type="ARBA" id="ARBA00022771"/>
    </source>
</evidence>
<dbReference type="AlphaFoldDB" id="A0A8S1EPU2"/>
<dbReference type="PANTHER" id="PTHR45888:SF5">
    <property type="entry name" value="D4, ISOFORM A"/>
    <property type="match status" value="1"/>
</dbReference>
<feature type="region of interest" description="Disordered" evidence="11">
    <location>
        <begin position="80"/>
        <end position="199"/>
    </location>
</feature>
<evidence type="ECO:0000256" key="11">
    <source>
        <dbReference type="SAM" id="MobiDB-lite"/>
    </source>
</evidence>
<evidence type="ECO:0000256" key="8">
    <source>
        <dbReference type="ARBA" id="ARBA00023163"/>
    </source>
</evidence>
<keyword evidence="3" id="KW-0479">Metal-binding</keyword>
<feature type="compositionally biased region" description="Low complexity" evidence="11">
    <location>
        <begin position="164"/>
        <end position="193"/>
    </location>
</feature>
<dbReference type="InterPro" id="IPR013087">
    <property type="entry name" value="Znf_C2H2_type"/>
</dbReference>
<dbReference type="OrthoDB" id="1903104at2759"/>
<dbReference type="CDD" id="cd15526">
    <property type="entry name" value="PHD1_MOZ_d4"/>
    <property type="match status" value="1"/>
</dbReference>
<evidence type="ECO:0000256" key="7">
    <source>
        <dbReference type="ARBA" id="ARBA00023015"/>
    </source>
</evidence>
<dbReference type="CDD" id="cd15530">
    <property type="entry name" value="PHD2_d4"/>
    <property type="match status" value="1"/>
</dbReference>
<evidence type="ECO:0000313" key="14">
    <source>
        <dbReference type="Proteomes" id="UP000494206"/>
    </source>
</evidence>
<dbReference type="Pfam" id="PF14051">
    <property type="entry name" value="DPF1-3_N"/>
    <property type="match status" value="1"/>
</dbReference>
<comment type="subcellular location">
    <subcellularLocation>
        <location evidence="1">Nucleus</location>
    </subcellularLocation>
</comment>
<evidence type="ECO:0000256" key="1">
    <source>
        <dbReference type="ARBA" id="ARBA00004123"/>
    </source>
</evidence>
<evidence type="ECO:0000256" key="2">
    <source>
        <dbReference type="ARBA" id="ARBA00010539"/>
    </source>
</evidence>
<keyword evidence="14" id="KW-1185">Reference proteome</keyword>
<name>A0A8S1EPU2_9PELO</name>
<keyword evidence="9" id="KW-0539">Nucleus</keyword>
<dbReference type="PANTHER" id="PTHR45888">
    <property type="entry name" value="HL01030P-RELATED"/>
    <property type="match status" value="1"/>
</dbReference>
<gene>
    <name evidence="13" type="ORF">CBOVIS_LOCUS5463</name>
</gene>
<keyword evidence="8" id="KW-0804">Transcription</keyword>
<reference evidence="13 14" key="1">
    <citation type="submission" date="2020-04" db="EMBL/GenBank/DDBJ databases">
        <authorList>
            <person name="Laetsch R D."/>
            <person name="Stevens L."/>
            <person name="Kumar S."/>
            <person name="Blaxter L. M."/>
        </authorList>
    </citation>
    <scope>NUCLEOTIDE SEQUENCE [LARGE SCALE GENOMIC DNA]</scope>
</reference>
<dbReference type="EMBL" id="CADEPM010000003">
    <property type="protein sequence ID" value="CAB3402928.1"/>
    <property type="molecule type" value="Genomic_DNA"/>
</dbReference>
<protein>
    <recommendedName>
        <fullName evidence="12">PHD-type domain-containing protein</fullName>
    </recommendedName>
</protein>
<sequence length="362" mass="41068">MDDRKKRLRYPYYDQQTGTAQRESQFAVRSIDHRYSSNDSNTVVQFATERWRRAKNIPPSDAVEMKMFLRDNPALEAAVNHSTPQIAQPEQQQSEYGSEAFTSTPKETRTRQAKEDYRDELMLDDDMSPDENGSDEDDWSSRKKRRGGATGSKSSNRKRVPPNRSSNRHQQSYQQQQRSPVLSPSASSKKSPANTSMEEKTHVCNKCTARYKSLAGLSYHLAYSHDMPSSHPTSKLLSPNIEISDFCDLCLGSAFMNKNTKQPEDLVTCHDCGRSGHPSCLSFNKNVTVIISRYGWQCIECKSCTICGTSENDDKLLFCDDCDRGYHLYCLKPALEKAPDDEYSCRLCQIEFGDKASAPLKK</sequence>
<feature type="domain" description="PHD-type" evidence="12">
    <location>
        <begin position="244"/>
        <end position="304"/>
    </location>
</feature>
<accession>A0A8S1EPU2</accession>
<feature type="region of interest" description="Disordered" evidence="11">
    <location>
        <begin position="1"/>
        <end position="24"/>
    </location>
</feature>
<proteinExistence type="inferred from homology"/>
<evidence type="ECO:0000259" key="12">
    <source>
        <dbReference type="PROSITE" id="PS50016"/>
    </source>
</evidence>
<dbReference type="Pfam" id="PF00628">
    <property type="entry name" value="PHD"/>
    <property type="match status" value="2"/>
</dbReference>
<dbReference type="Proteomes" id="UP000494206">
    <property type="component" value="Unassembled WGS sequence"/>
</dbReference>
<dbReference type="Gene3D" id="3.30.40.10">
    <property type="entry name" value="Zinc/RING finger domain, C3HC4 (zinc finger)"/>
    <property type="match status" value="1"/>
</dbReference>
<evidence type="ECO:0000256" key="6">
    <source>
        <dbReference type="ARBA" id="ARBA00022833"/>
    </source>
</evidence>